<sequence>MQVSTPISNALLKELKVYDTLEITGVIYTGRDAVLPKIVKLIENNRLNEIGIDLNGSAVFHTAVSVAGIGPTSSNKLEIEGSIPALSKAGVKIHIGKGSLGKNTVEALKEYNSVFAVTPPVTALLTSTVVDKRIAAFPQEGMEALHMLQVVKFPVIIAVAHGKSIFDK</sequence>
<dbReference type="Pfam" id="PF05683">
    <property type="entry name" value="Fumerase_C"/>
    <property type="match status" value="1"/>
</dbReference>
<accession>A0ABT1NEB9</accession>
<gene>
    <name evidence="4" type="ORF">LJD61_08645</name>
</gene>
<feature type="domain" description="Fe-S hydro-lyase tartrate dehydratase beta-type catalytic" evidence="3">
    <location>
        <begin position="4"/>
        <end position="167"/>
    </location>
</feature>
<dbReference type="Proteomes" id="UP001651880">
    <property type="component" value="Unassembled WGS sequence"/>
</dbReference>
<dbReference type="EMBL" id="JAJEKE010000006">
    <property type="protein sequence ID" value="MCQ1529620.1"/>
    <property type="molecule type" value="Genomic_DNA"/>
</dbReference>
<dbReference type="Gene3D" id="3.20.130.10">
    <property type="entry name" value="Fe-S hydro-lyase, tartrate dehydratase beta-type, catalytic domain"/>
    <property type="match status" value="1"/>
</dbReference>
<dbReference type="InterPro" id="IPR004647">
    <property type="entry name" value="Fe-S_hydro-lyase_TtdB-typ_cat"/>
</dbReference>
<evidence type="ECO:0000259" key="3">
    <source>
        <dbReference type="Pfam" id="PF05683"/>
    </source>
</evidence>
<comment type="similarity">
    <text evidence="1">Belongs to the class-I fumarase family.</text>
</comment>
<dbReference type="SUPFAM" id="SSF117457">
    <property type="entry name" value="FumA C-terminal domain-like"/>
    <property type="match status" value="1"/>
</dbReference>
<evidence type="ECO:0000256" key="1">
    <source>
        <dbReference type="ARBA" id="ARBA00008876"/>
    </source>
</evidence>
<reference evidence="4 5" key="1">
    <citation type="submission" date="2021-10" db="EMBL/GenBank/DDBJ databases">
        <title>Lutispora strain m25 sp. nov., a thermophilic, non-spore-forming bacterium isolated from a lab-scale methanogenic bioreactor digesting anaerobic sludge.</title>
        <authorList>
            <person name="El Houari A."/>
            <person name="Mcdonald J."/>
        </authorList>
    </citation>
    <scope>NUCLEOTIDE SEQUENCE [LARGE SCALE GENOMIC DNA]</scope>
    <source>
        <strain evidence="5">m25</strain>
    </source>
</reference>
<keyword evidence="5" id="KW-1185">Reference proteome</keyword>
<dbReference type="PANTHER" id="PTHR43351:SF2">
    <property type="entry name" value="L(+)-TARTRATE DEHYDRATASE SUBUNIT BETA-RELATED"/>
    <property type="match status" value="1"/>
</dbReference>
<protein>
    <submittedName>
        <fullName evidence="4">Fumarate hydratase C-terminal domain-containing protein</fullName>
    </submittedName>
</protein>
<evidence type="ECO:0000256" key="2">
    <source>
        <dbReference type="ARBA" id="ARBA00023239"/>
    </source>
</evidence>
<dbReference type="PANTHER" id="PTHR43351">
    <property type="entry name" value="L(+)-TARTRATE DEHYDRATASE SUBUNIT BETA"/>
    <property type="match status" value="1"/>
</dbReference>
<proteinExistence type="inferred from homology"/>
<name>A0ABT1NEB9_9FIRM</name>
<organism evidence="4 5">
    <name type="scientific">Lutispora saccharofermentans</name>
    <dbReference type="NCBI Taxonomy" id="3024236"/>
    <lineage>
        <taxon>Bacteria</taxon>
        <taxon>Bacillati</taxon>
        <taxon>Bacillota</taxon>
        <taxon>Clostridia</taxon>
        <taxon>Lutisporales</taxon>
        <taxon>Lutisporaceae</taxon>
        <taxon>Lutispora</taxon>
    </lineage>
</organism>
<dbReference type="InterPro" id="IPR036660">
    <property type="entry name" value="Fe-S_hydroAse_TtdB_cat_sf"/>
</dbReference>
<evidence type="ECO:0000313" key="4">
    <source>
        <dbReference type="EMBL" id="MCQ1529620.1"/>
    </source>
</evidence>
<dbReference type="RefSeq" id="WP_255227134.1">
    <property type="nucleotide sequence ID" value="NZ_JAJEKE010000006.1"/>
</dbReference>
<keyword evidence="2" id="KW-0456">Lyase</keyword>
<evidence type="ECO:0000313" key="5">
    <source>
        <dbReference type="Proteomes" id="UP001651880"/>
    </source>
</evidence>
<comment type="caution">
    <text evidence="4">The sequence shown here is derived from an EMBL/GenBank/DDBJ whole genome shotgun (WGS) entry which is preliminary data.</text>
</comment>